<evidence type="ECO:0000313" key="6">
    <source>
        <dbReference type="Proteomes" id="UP000249091"/>
    </source>
</evidence>
<dbReference type="Proteomes" id="UP000249091">
    <property type="component" value="Chromosome 1"/>
</dbReference>
<dbReference type="InterPro" id="IPR001647">
    <property type="entry name" value="HTH_TetR"/>
</dbReference>
<dbReference type="SUPFAM" id="SSF46689">
    <property type="entry name" value="Homeodomain-like"/>
    <property type="match status" value="1"/>
</dbReference>
<dbReference type="SUPFAM" id="SSF48498">
    <property type="entry name" value="Tetracyclin repressor-like, C-terminal domain"/>
    <property type="match status" value="1"/>
</dbReference>
<reference evidence="5 6" key="1">
    <citation type="submission" date="2018-06" db="EMBL/GenBank/DDBJ databases">
        <authorList>
            <consortium name="Pathogen Informatics"/>
            <person name="Doyle S."/>
        </authorList>
    </citation>
    <scope>NUCLEOTIDE SEQUENCE [LARGE SCALE GENOMIC DNA]</scope>
    <source>
        <strain evidence="5 6">NCTC10994</strain>
    </source>
</reference>
<gene>
    <name evidence="5" type="primary">acnR_2</name>
    <name evidence="5" type="ORF">NCTC10994_03372</name>
</gene>
<dbReference type="InterPro" id="IPR009057">
    <property type="entry name" value="Homeodomain-like_sf"/>
</dbReference>
<evidence type="ECO:0000256" key="3">
    <source>
        <dbReference type="SAM" id="MobiDB-lite"/>
    </source>
</evidence>
<organism evidence="5 6">
    <name type="scientific">Rhodococcus coprophilus</name>
    <dbReference type="NCBI Taxonomy" id="38310"/>
    <lineage>
        <taxon>Bacteria</taxon>
        <taxon>Bacillati</taxon>
        <taxon>Actinomycetota</taxon>
        <taxon>Actinomycetes</taxon>
        <taxon>Mycobacteriales</taxon>
        <taxon>Nocardiaceae</taxon>
        <taxon>Rhodococcus</taxon>
    </lineage>
</organism>
<keyword evidence="6" id="KW-1185">Reference proteome</keyword>
<feature type="region of interest" description="Disordered" evidence="3">
    <location>
        <begin position="1"/>
        <end position="20"/>
    </location>
</feature>
<keyword evidence="1 2" id="KW-0238">DNA-binding</keyword>
<dbReference type="GO" id="GO:0003700">
    <property type="term" value="F:DNA-binding transcription factor activity"/>
    <property type="evidence" value="ECO:0007669"/>
    <property type="project" value="TreeGrafter"/>
</dbReference>
<dbReference type="Pfam" id="PF00440">
    <property type="entry name" value="TetR_N"/>
    <property type="match status" value="1"/>
</dbReference>
<dbReference type="PANTHER" id="PTHR30055:SF235">
    <property type="entry name" value="TRANSCRIPTIONAL REGULATORY PROTEIN"/>
    <property type="match status" value="1"/>
</dbReference>
<dbReference type="KEGG" id="rcr:NCTC10994_03372"/>
<dbReference type="PRINTS" id="PR00455">
    <property type="entry name" value="HTHTETR"/>
</dbReference>
<protein>
    <submittedName>
        <fullName evidence="5">TetR family transcriptional regulator</fullName>
    </submittedName>
</protein>
<dbReference type="PROSITE" id="PS50977">
    <property type="entry name" value="HTH_TETR_2"/>
    <property type="match status" value="1"/>
</dbReference>
<evidence type="ECO:0000256" key="1">
    <source>
        <dbReference type="ARBA" id="ARBA00023125"/>
    </source>
</evidence>
<dbReference type="Pfam" id="PF17920">
    <property type="entry name" value="TetR_C_16"/>
    <property type="match status" value="1"/>
</dbReference>
<feature type="DNA-binding region" description="H-T-H motif" evidence="2">
    <location>
        <begin position="41"/>
        <end position="60"/>
    </location>
</feature>
<dbReference type="STRING" id="1219011.GCA_001895045_03363"/>
<evidence type="ECO:0000256" key="2">
    <source>
        <dbReference type="PROSITE-ProRule" id="PRU00335"/>
    </source>
</evidence>
<dbReference type="GO" id="GO:0000976">
    <property type="term" value="F:transcription cis-regulatory region binding"/>
    <property type="evidence" value="ECO:0007669"/>
    <property type="project" value="TreeGrafter"/>
</dbReference>
<name>A0A2X4UCW2_9NOCA</name>
<dbReference type="RefSeq" id="WP_072702872.1">
    <property type="nucleotide sequence ID" value="NZ_JAFBBL010000001.1"/>
</dbReference>
<dbReference type="InterPro" id="IPR036271">
    <property type="entry name" value="Tet_transcr_reg_TetR-rel_C_sf"/>
</dbReference>
<accession>A0A2X4UCW2</accession>
<dbReference type="InterPro" id="IPR041678">
    <property type="entry name" value="TetR_C_16"/>
</dbReference>
<proteinExistence type="predicted"/>
<sequence length="195" mass="20826">MTSGHNGDPQAGSGTGERSTREVILDSARTLFAERGFSGTTIRDIAEAAGVSPALVMKLTGSKAQLFQAAAPDAPGLADVERPDESIGCRMVRALVERRDTGDYEFWSMAPFLVQEAPDPEIAREKMVTRVVPRIAATIGEQSEGLVRSRIIVTLLLGLAGGLRTFEVLPADQLGSEDLIEIYGGLVQEVIDSGR</sequence>
<dbReference type="PANTHER" id="PTHR30055">
    <property type="entry name" value="HTH-TYPE TRANSCRIPTIONAL REGULATOR RUTR"/>
    <property type="match status" value="1"/>
</dbReference>
<feature type="domain" description="HTH tetR-type" evidence="4">
    <location>
        <begin position="18"/>
        <end position="78"/>
    </location>
</feature>
<dbReference type="EMBL" id="LS483468">
    <property type="protein sequence ID" value="SQI36701.1"/>
    <property type="molecule type" value="Genomic_DNA"/>
</dbReference>
<dbReference type="Gene3D" id="1.10.357.10">
    <property type="entry name" value="Tetracycline Repressor, domain 2"/>
    <property type="match status" value="1"/>
</dbReference>
<dbReference type="InterPro" id="IPR050109">
    <property type="entry name" value="HTH-type_TetR-like_transc_reg"/>
</dbReference>
<evidence type="ECO:0000313" key="5">
    <source>
        <dbReference type="EMBL" id="SQI36701.1"/>
    </source>
</evidence>
<evidence type="ECO:0000259" key="4">
    <source>
        <dbReference type="PROSITE" id="PS50977"/>
    </source>
</evidence>
<dbReference type="AlphaFoldDB" id="A0A2X4UCW2"/>